<evidence type="ECO:0000313" key="1">
    <source>
        <dbReference type="EMBL" id="BBI33953.1"/>
    </source>
</evidence>
<dbReference type="InterPro" id="IPR015053">
    <property type="entry name" value="DUF1871"/>
</dbReference>
<proteinExistence type="predicted"/>
<dbReference type="OrthoDB" id="2665787at2"/>
<dbReference type="KEGG" id="cohn:KCTCHS21_33520"/>
<dbReference type="AlphaFoldDB" id="A0A3T1D799"/>
<dbReference type="Proteomes" id="UP000289856">
    <property type="component" value="Chromosome"/>
</dbReference>
<reference evidence="1 2" key="1">
    <citation type="submission" date="2019-01" db="EMBL/GenBank/DDBJ databases">
        <title>Complete genome sequence of Cohnella hallensis HS21 isolated from Korean fir (Abies koreana) rhizospheric soil.</title>
        <authorList>
            <person name="Jiang L."/>
            <person name="Kang S.W."/>
            <person name="Kim S."/>
            <person name="Jung J."/>
            <person name="Kim C.Y."/>
            <person name="Kim D.H."/>
            <person name="Kim S.W."/>
            <person name="Lee J."/>
        </authorList>
    </citation>
    <scope>NUCLEOTIDE SEQUENCE [LARGE SCALE GENOMIC DNA]</scope>
    <source>
        <strain evidence="1 2">HS21</strain>
    </source>
</reference>
<organism evidence="1 2">
    <name type="scientific">Cohnella abietis</name>
    <dbReference type="NCBI Taxonomy" id="2507935"/>
    <lineage>
        <taxon>Bacteria</taxon>
        <taxon>Bacillati</taxon>
        <taxon>Bacillota</taxon>
        <taxon>Bacilli</taxon>
        <taxon>Bacillales</taxon>
        <taxon>Paenibacillaceae</taxon>
        <taxon>Cohnella</taxon>
    </lineage>
</organism>
<dbReference type="Gene3D" id="1.10.340.20">
    <property type="entry name" value="Apc36109-like domain"/>
    <property type="match status" value="1"/>
</dbReference>
<evidence type="ECO:0000313" key="2">
    <source>
        <dbReference type="Proteomes" id="UP000289856"/>
    </source>
</evidence>
<dbReference type="InterPro" id="IPR023162">
    <property type="entry name" value="Apc36109-like_dom_sf"/>
</dbReference>
<protein>
    <recommendedName>
        <fullName evidence="3">DUF1871 domain-containing protein</fullName>
    </recommendedName>
</protein>
<keyword evidence="2" id="KW-1185">Reference proteome</keyword>
<dbReference type="RefSeq" id="WP_130610485.1">
    <property type="nucleotide sequence ID" value="NZ_AP019400.1"/>
</dbReference>
<dbReference type="EMBL" id="AP019400">
    <property type="protein sequence ID" value="BBI33953.1"/>
    <property type="molecule type" value="Genomic_DNA"/>
</dbReference>
<gene>
    <name evidence="1" type="ORF">KCTCHS21_33520</name>
</gene>
<name>A0A3T1D799_9BACL</name>
<sequence length="84" mass="9707">MNTTNQIVTRVINDWDPIGLLAGGAPENEYDIEINEIVEKCIMCENETDLARQIYKVFYEKMGIKLNQLTCLKHAFNIIEQTDE</sequence>
<accession>A0A3T1D799</accession>
<dbReference type="SUPFAM" id="SSF116922">
    <property type="entry name" value="YugE-like"/>
    <property type="match status" value="1"/>
</dbReference>
<dbReference type="Pfam" id="PF08958">
    <property type="entry name" value="DUF1871"/>
    <property type="match status" value="1"/>
</dbReference>
<evidence type="ECO:0008006" key="3">
    <source>
        <dbReference type="Google" id="ProtNLM"/>
    </source>
</evidence>